<protein>
    <submittedName>
        <fullName evidence="2">FSA_C domain-containing protein</fullName>
    </submittedName>
</protein>
<evidence type="ECO:0000313" key="2">
    <source>
        <dbReference type="WBParaSite" id="MCU_006033-RA"/>
    </source>
</evidence>
<dbReference type="AlphaFoldDB" id="A0A5K3F9I6"/>
<dbReference type="InterPro" id="IPR033616">
    <property type="entry name" value="BLTP1"/>
</dbReference>
<organism evidence="2">
    <name type="scientific">Mesocestoides corti</name>
    <name type="common">Flatworm</name>
    <dbReference type="NCBI Taxonomy" id="53468"/>
    <lineage>
        <taxon>Eukaryota</taxon>
        <taxon>Metazoa</taxon>
        <taxon>Spiralia</taxon>
        <taxon>Lophotrochozoa</taxon>
        <taxon>Platyhelminthes</taxon>
        <taxon>Cestoda</taxon>
        <taxon>Eucestoda</taxon>
        <taxon>Cyclophyllidea</taxon>
        <taxon>Mesocestoididae</taxon>
        <taxon>Mesocestoides</taxon>
    </lineage>
</organism>
<accession>A0A5K3F9I6</accession>
<dbReference type="PANTHER" id="PTHR31640:SF1">
    <property type="entry name" value="BRIDGE-LIKE LIPID TRANSFER PROTEIN FAMILY MEMBER 1"/>
    <property type="match status" value="1"/>
</dbReference>
<dbReference type="InterPro" id="IPR047104">
    <property type="entry name" value="BLTP1_N"/>
</dbReference>
<reference evidence="2" key="1">
    <citation type="submission" date="2019-11" db="UniProtKB">
        <authorList>
            <consortium name="WormBaseParasite"/>
        </authorList>
    </citation>
    <scope>IDENTIFICATION</scope>
</reference>
<feature type="domain" description="Bridge-like lipid transfer protein family member 1 N-terminal" evidence="1">
    <location>
        <begin position="1"/>
        <end position="310"/>
    </location>
</feature>
<proteinExistence type="predicted"/>
<name>A0A5K3F9I6_MESCO</name>
<dbReference type="Pfam" id="PF20413">
    <property type="entry name" value="BLTP1_N"/>
    <property type="match status" value="1"/>
</dbReference>
<dbReference type="WBParaSite" id="MCU_006033-RA">
    <property type="protein sequence ID" value="MCU_006033-RA"/>
    <property type="gene ID" value="MCU_006033"/>
</dbReference>
<evidence type="ECO:0000259" key="1">
    <source>
        <dbReference type="Pfam" id="PF20413"/>
    </source>
</evidence>
<dbReference type="PANTHER" id="PTHR31640">
    <property type="entry name" value="TRANSMEMBRANE PROTEIN KIAA1109"/>
    <property type="match status" value="1"/>
</dbReference>
<sequence>MIRDLVYLTEDYCVRCCYIVVVFNYWTPFDPRKKKQHGYVSSRRLHVYFYGFDIHIFNRTLLYAELQKIFDTRPAGGCSPSQLSASKLRISSMHHNQSSATEDKQLDHQNVMQHDDTLGWIWTKFELLFPVVKFNFEMSKLCFGNQLIPRAFVLTCQKAHGIYTQEDPTWQFDKYQHWASFEFQHLIGSFVPVSKYSGHYVVEEPPQGADVFHVFNLGRGKITYKQDQPGLVSLEPEQVQLRGSDISVLRTFPKWEMAISVEKDFLLAYGPWADRQREMLWKFFFPASYRSAEVTPPATVGQLRAAQKFTLD</sequence>